<dbReference type="RefSeq" id="WP_092325299.1">
    <property type="nucleotide sequence ID" value="NZ_FNFU01000034.1"/>
</dbReference>
<dbReference type="InterPro" id="IPR036390">
    <property type="entry name" value="WH_DNA-bd_sf"/>
</dbReference>
<proteinExistence type="predicted"/>
<dbReference type="EMBL" id="FNFU01000034">
    <property type="protein sequence ID" value="SDL14517.1"/>
    <property type="molecule type" value="Genomic_DNA"/>
</dbReference>
<protein>
    <submittedName>
        <fullName evidence="3">Transcriptional regulator, BadM/Rrf2 family</fullName>
    </submittedName>
</protein>
<dbReference type="SUPFAM" id="SSF46785">
    <property type="entry name" value="Winged helix' DNA-binding domain"/>
    <property type="match status" value="1"/>
</dbReference>
<gene>
    <name evidence="3" type="ORF">SAMN05216282_1348</name>
</gene>
<organism evidence="3 4">
    <name type="scientific">Cryobacterium psychrotolerans</name>
    <dbReference type="NCBI Taxonomy" id="386301"/>
    <lineage>
        <taxon>Bacteria</taxon>
        <taxon>Bacillati</taxon>
        <taxon>Actinomycetota</taxon>
        <taxon>Actinomycetes</taxon>
        <taxon>Micrococcales</taxon>
        <taxon>Microbacteriaceae</taxon>
        <taxon>Cryobacterium</taxon>
    </lineage>
</organism>
<dbReference type="GO" id="GO:0003700">
    <property type="term" value="F:DNA-binding transcription factor activity"/>
    <property type="evidence" value="ECO:0007669"/>
    <property type="project" value="TreeGrafter"/>
</dbReference>
<name>A0A1G9HNF1_9MICO</name>
<dbReference type="InterPro" id="IPR030489">
    <property type="entry name" value="TR_Rrf2-type_CS"/>
</dbReference>
<evidence type="ECO:0000313" key="4">
    <source>
        <dbReference type="Proteomes" id="UP000198701"/>
    </source>
</evidence>
<dbReference type="Gene3D" id="1.10.10.10">
    <property type="entry name" value="Winged helix-like DNA-binding domain superfamily/Winged helix DNA-binding domain"/>
    <property type="match status" value="1"/>
</dbReference>
<keyword evidence="1" id="KW-0238">DNA-binding</keyword>
<dbReference type="STRING" id="386301.SAMN05216282_1348"/>
<dbReference type="GO" id="GO:0005829">
    <property type="term" value="C:cytosol"/>
    <property type="evidence" value="ECO:0007669"/>
    <property type="project" value="TreeGrafter"/>
</dbReference>
<dbReference type="InterPro" id="IPR000944">
    <property type="entry name" value="Tscrpt_reg_Rrf2"/>
</dbReference>
<evidence type="ECO:0000256" key="2">
    <source>
        <dbReference type="ARBA" id="ARBA00034078"/>
    </source>
</evidence>
<dbReference type="PROSITE" id="PS51197">
    <property type="entry name" value="HTH_RRF2_2"/>
    <property type="match status" value="1"/>
</dbReference>
<dbReference type="PANTHER" id="PTHR33221:SF4">
    <property type="entry name" value="HTH-TYPE TRANSCRIPTIONAL REPRESSOR NSRR"/>
    <property type="match status" value="1"/>
</dbReference>
<dbReference type="InterPro" id="IPR036388">
    <property type="entry name" value="WH-like_DNA-bd_sf"/>
</dbReference>
<dbReference type="Proteomes" id="UP000198701">
    <property type="component" value="Unassembled WGS sequence"/>
</dbReference>
<dbReference type="InterPro" id="IPR011991">
    <property type="entry name" value="ArsR-like_HTH"/>
</dbReference>
<sequence length="149" mass="16102">MRINAFSDVCLRIVMLLSAAPESALETTRHIATQVGTPYNHVSKAIIKLRELGLVEAVRGRAGGVRISDAGRRATVGWVLRQLDTRADLADCETPDGVCPLIDGCGLRTALRRAREAFYAALDDIVISSLPRNRSNQPVSLTLGLRPPG</sequence>
<dbReference type="CDD" id="cd00090">
    <property type="entry name" value="HTH_ARSR"/>
    <property type="match status" value="1"/>
</dbReference>
<accession>A0A1G9HNF1</accession>
<dbReference type="PANTHER" id="PTHR33221">
    <property type="entry name" value="WINGED HELIX-TURN-HELIX TRANSCRIPTIONAL REGULATOR, RRF2 FAMILY"/>
    <property type="match status" value="1"/>
</dbReference>
<dbReference type="PROSITE" id="PS01332">
    <property type="entry name" value="HTH_RRF2_1"/>
    <property type="match status" value="1"/>
</dbReference>
<dbReference type="AlphaFoldDB" id="A0A1G9HNF1"/>
<dbReference type="GO" id="GO:0003677">
    <property type="term" value="F:DNA binding"/>
    <property type="evidence" value="ECO:0007669"/>
    <property type="project" value="UniProtKB-KW"/>
</dbReference>
<reference evidence="3 4" key="1">
    <citation type="submission" date="2016-10" db="EMBL/GenBank/DDBJ databases">
        <authorList>
            <person name="de Groot N.N."/>
        </authorList>
    </citation>
    <scope>NUCLEOTIDE SEQUENCE [LARGE SCALE GENOMIC DNA]</scope>
    <source>
        <strain evidence="3 4">CGMCC 1.5382</strain>
    </source>
</reference>
<keyword evidence="4" id="KW-1185">Reference proteome</keyword>
<dbReference type="Pfam" id="PF02082">
    <property type="entry name" value="Rrf2"/>
    <property type="match status" value="1"/>
</dbReference>
<evidence type="ECO:0000313" key="3">
    <source>
        <dbReference type="EMBL" id="SDL14517.1"/>
    </source>
</evidence>
<evidence type="ECO:0000256" key="1">
    <source>
        <dbReference type="ARBA" id="ARBA00023125"/>
    </source>
</evidence>
<comment type="cofactor">
    <cofactor evidence="2">
        <name>[2Fe-2S] cluster</name>
        <dbReference type="ChEBI" id="CHEBI:190135"/>
    </cofactor>
</comment>